<evidence type="ECO:0000256" key="1">
    <source>
        <dbReference type="ARBA" id="ARBA00022729"/>
    </source>
</evidence>
<evidence type="ECO:0000256" key="2">
    <source>
        <dbReference type="SAM" id="SignalP"/>
    </source>
</evidence>
<dbReference type="Proteomes" id="UP000265431">
    <property type="component" value="Unassembled WGS sequence"/>
</dbReference>
<dbReference type="SUPFAM" id="SSF53850">
    <property type="entry name" value="Periplasmic binding protein-like II"/>
    <property type="match status" value="1"/>
</dbReference>
<feature type="signal peptide" evidence="2">
    <location>
        <begin position="1"/>
        <end position="20"/>
    </location>
</feature>
<gene>
    <name evidence="4" type="ORF">D1224_06600</name>
</gene>
<dbReference type="Gene3D" id="3.40.190.10">
    <property type="entry name" value="Periplasmic binding protein-like II"/>
    <property type="match status" value="2"/>
</dbReference>
<keyword evidence="1 2" id="KW-0732">Signal</keyword>
<organism evidence="4 5">
    <name type="scientific">Henriciella barbarensis</name>
    <dbReference type="NCBI Taxonomy" id="86342"/>
    <lineage>
        <taxon>Bacteria</taxon>
        <taxon>Pseudomonadati</taxon>
        <taxon>Pseudomonadota</taxon>
        <taxon>Alphaproteobacteria</taxon>
        <taxon>Hyphomonadales</taxon>
        <taxon>Hyphomonadaceae</taxon>
        <taxon>Henriciella</taxon>
    </lineage>
</organism>
<evidence type="ECO:0000313" key="4">
    <source>
        <dbReference type="EMBL" id="RIJ23916.1"/>
    </source>
</evidence>
<protein>
    <submittedName>
        <fullName evidence="4">Phosphate ABC transporter substrate-binding protein</fullName>
    </submittedName>
</protein>
<comment type="caution">
    <text evidence="4">The sequence shown here is derived from an EMBL/GenBank/DDBJ whole genome shotgun (WGS) entry which is preliminary data.</text>
</comment>
<dbReference type="PROSITE" id="PS51257">
    <property type="entry name" value="PROKAR_LIPOPROTEIN"/>
    <property type="match status" value="1"/>
</dbReference>
<proteinExistence type="predicted"/>
<feature type="domain" description="PBP" evidence="3">
    <location>
        <begin position="41"/>
        <end position="324"/>
    </location>
</feature>
<reference evidence="4 5" key="1">
    <citation type="submission" date="2018-08" db="EMBL/GenBank/DDBJ databases">
        <title>Henriciella mobilis sp. nov., isolated from seawater.</title>
        <authorList>
            <person name="Cheng H."/>
            <person name="Wu Y.-H."/>
            <person name="Xu X.-W."/>
            <person name="Guo L.-L."/>
        </authorList>
    </citation>
    <scope>NUCLEOTIDE SEQUENCE [LARGE SCALE GENOMIC DNA]</scope>
    <source>
        <strain evidence="4 5">CCUG66934</strain>
    </source>
</reference>
<evidence type="ECO:0000313" key="5">
    <source>
        <dbReference type="Proteomes" id="UP000265431"/>
    </source>
</evidence>
<dbReference type="InterPro" id="IPR050811">
    <property type="entry name" value="Phosphate_ABC_transporter"/>
</dbReference>
<dbReference type="PANTHER" id="PTHR30570:SF1">
    <property type="entry name" value="PHOSPHATE-BINDING PROTEIN PSTS"/>
    <property type="match status" value="1"/>
</dbReference>
<keyword evidence="5" id="KW-1185">Reference proteome</keyword>
<feature type="chain" id="PRO_5017225893" evidence="2">
    <location>
        <begin position="21"/>
        <end position="364"/>
    </location>
</feature>
<dbReference type="PANTHER" id="PTHR30570">
    <property type="entry name" value="PERIPLASMIC PHOSPHATE BINDING COMPONENT OF PHOSPHATE ABC TRANSPORTER"/>
    <property type="match status" value="1"/>
</dbReference>
<evidence type="ECO:0000259" key="3">
    <source>
        <dbReference type="Pfam" id="PF12849"/>
    </source>
</evidence>
<dbReference type="OrthoDB" id="9790048at2"/>
<dbReference type="InterPro" id="IPR024370">
    <property type="entry name" value="PBP_domain"/>
</dbReference>
<accession>A0A399QXR0</accession>
<dbReference type="Pfam" id="PF12849">
    <property type="entry name" value="PBP_like_2"/>
    <property type="match status" value="1"/>
</dbReference>
<dbReference type="EMBL" id="QWGB01000005">
    <property type="protein sequence ID" value="RIJ23916.1"/>
    <property type="molecule type" value="Genomic_DNA"/>
</dbReference>
<name>A0A399QXR0_9PROT</name>
<dbReference type="RefSeq" id="WP_119379105.1">
    <property type="nucleotide sequence ID" value="NZ_QWGB01000005.1"/>
</dbReference>
<dbReference type="AlphaFoldDB" id="A0A399QXR0"/>
<sequence length="364" mass="38968">MRTIFLALSAALLASACAPKTDLSEIDASSGELQVFAASPDEKIRIVGSSTVSPFSTTVAEQFGAVSEFPTPIVETTGTGGGFQAFCQGIGPKEPSISNASRPVKASELALCERQGVTEIVEVKIGYDGIVLANAKGSPTMDITKEEIYRALAEELPDGNGGWQDNPNETWQDVADHLPDMPILVSGPPPTSGTRDAFAELAMEGGAEEVPEVAALKESNRDEFGRRATTIRMDGKWIDSGENDTAIVQTLMKNPDSIGIMGFSFLEQNLDRLKGASIGGLEPSFENIASGDYGISRSMFFYVKKQNVNLVPGLTDFISEFTQEDAWGPTGYLVEKGLIPLQEAERTAVREKALELQTMDAAES</sequence>